<evidence type="ECO:0000256" key="1">
    <source>
        <dbReference type="ARBA" id="ARBA00006133"/>
    </source>
</evidence>
<dbReference type="EMBL" id="LGSR01000020">
    <property type="protein sequence ID" value="KOS18555.1"/>
    <property type="molecule type" value="Genomic_DNA"/>
</dbReference>
<evidence type="ECO:0000313" key="3">
    <source>
        <dbReference type="EMBL" id="KOS18555.1"/>
    </source>
</evidence>
<evidence type="ECO:0000313" key="4">
    <source>
        <dbReference type="Proteomes" id="UP000053831"/>
    </source>
</evidence>
<keyword evidence="4" id="KW-1185">Reference proteome</keyword>
<evidence type="ECO:0000259" key="2">
    <source>
        <dbReference type="Pfam" id="PF10193"/>
    </source>
</evidence>
<dbReference type="GO" id="GO:0051083">
    <property type="term" value="P:'de novo' cotranslational protein folding"/>
    <property type="evidence" value="ECO:0007669"/>
    <property type="project" value="TreeGrafter"/>
</dbReference>
<dbReference type="PANTHER" id="PTHR15830">
    <property type="entry name" value="TELOMERE LENGTH REGULATION PROTEIN TEL2 FAMILY MEMBER"/>
    <property type="match status" value="1"/>
</dbReference>
<reference evidence="3 4" key="1">
    <citation type="submission" date="2015-07" db="EMBL/GenBank/DDBJ databases">
        <title>The genome of the fungus Escovopsis weberi, a specialized disease agent of ant agriculture.</title>
        <authorList>
            <person name="de Man T.J."/>
            <person name="Stajich J.E."/>
            <person name="Kubicek C.P."/>
            <person name="Chenthamara K."/>
            <person name="Atanasova L."/>
            <person name="Druzhinina I.S."/>
            <person name="Birnbaum S."/>
            <person name="Barribeau S.M."/>
            <person name="Teiling C."/>
            <person name="Suen G."/>
            <person name="Currie C."/>
            <person name="Gerardo N.M."/>
        </authorList>
    </citation>
    <scope>NUCLEOTIDE SEQUENCE [LARGE SCALE GENOMIC DNA]</scope>
</reference>
<dbReference type="AlphaFoldDB" id="A0A0M9VTD8"/>
<dbReference type="InterPro" id="IPR051970">
    <property type="entry name" value="TEL2_Regulation"/>
</dbReference>
<dbReference type="Gene3D" id="1.25.40.720">
    <property type="entry name" value="Telomere length regulation protein 2, C-terminal domain"/>
    <property type="match status" value="2"/>
</dbReference>
<sequence length="311" mass="33850">MVALIVAQPKTMAPWFCQTFFEGDYSLTQRTQVLVAIGLSAGETAGLETSKYASAASFPSKRLPEKIEQLYLDSPARAEESALSSRLRGLPSTALENISRAITSDFLAPMAIEAADKTTGPDILKLETFTARYKSKTRAKPRVRAIPNTTAALLASSFFFPLTAHFQFALRSNKPLILNPALLALYLQTLGVVVHAAGPSTLALPQLTAELWDLLLSVRVHVEGDLGALRGWMIAMVSLLQVNEGDMRRICEQQGREVVETRDWTSAVFSRLRGDDGGEENDVKMLAAGVLIRLGDAIEKFQALLVGDMIG</sequence>
<dbReference type="Proteomes" id="UP000053831">
    <property type="component" value="Unassembled WGS sequence"/>
</dbReference>
<dbReference type="GO" id="GO:0051879">
    <property type="term" value="F:Hsp90 protein binding"/>
    <property type="evidence" value="ECO:0007669"/>
    <property type="project" value="TreeGrafter"/>
</dbReference>
<dbReference type="STRING" id="150374.A0A0M9VTD8"/>
<accession>A0A0M9VTD8</accession>
<dbReference type="PANTHER" id="PTHR15830:SF10">
    <property type="entry name" value="TELOMERE LENGTH REGULATION PROTEIN TEL2 HOMOLOG"/>
    <property type="match status" value="1"/>
</dbReference>
<name>A0A0M9VTD8_ESCWE</name>
<comment type="similarity">
    <text evidence="1">Belongs to the TEL2 family.</text>
</comment>
<protein>
    <submittedName>
        <fullName evidence="3">DNA replication checkpoint protein tel2</fullName>
    </submittedName>
</protein>
<dbReference type="GO" id="GO:0005829">
    <property type="term" value="C:cytosol"/>
    <property type="evidence" value="ECO:0007669"/>
    <property type="project" value="TreeGrafter"/>
</dbReference>
<gene>
    <name evidence="3" type="ORF">ESCO_000922</name>
</gene>
<feature type="domain" description="Telomere length regulation protein conserved" evidence="2">
    <location>
        <begin position="1"/>
        <end position="41"/>
    </location>
</feature>
<dbReference type="GO" id="GO:0042162">
    <property type="term" value="F:telomeric DNA binding"/>
    <property type="evidence" value="ECO:0007669"/>
    <property type="project" value="TreeGrafter"/>
</dbReference>
<organism evidence="3 4">
    <name type="scientific">Escovopsis weberi</name>
    <dbReference type="NCBI Taxonomy" id="150374"/>
    <lineage>
        <taxon>Eukaryota</taxon>
        <taxon>Fungi</taxon>
        <taxon>Dikarya</taxon>
        <taxon>Ascomycota</taxon>
        <taxon>Pezizomycotina</taxon>
        <taxon>Sordariomycetes</taxon>
        <taxon>Hypocreomycetidae</taxon>
        <taxon>Hypocreales</taxon>
        <taxon>Hypocreaceae</taxon>
        <taxon>Escovopsis</taxon>
    </lineage>
</organism>
<comment type="caution">
    <text evidence="3">The sequence shown here is derived from an EMBL/GenBank/DDBJ whole genome shotgun (WGS) entry which is preliminary data.</text>
</comment>
<dbReference type="OrthoDB" id="10258062at2759"/>
<dbReference type="Pfam" id="PF10193">
    <property type="entry name" value="Telomere_reg-2"/>
    <property type="match status" value="1"/>
</dbReference>
<proteinExistence type="inferred from homology"/>
<dbReference type="InterPro" id="IPR038528">
    <property type="entry name" value="TEL2_C_sf"/>
</dbReference>
<dbReference type="InterPro" id="IPR019337">
    <property type="entry name" value="Telomere_length_regulation_dom"/>
</dbReference>